<dbReference type="InterPro" id="IPR013752">
    <property type="entry name" value="KPA_reductase"/>
</dbReference>
<feature type="domain" description="Ketopantoate reductase N-terminal" evidence="6">
    <location>
        <begin position="9"/>
        <end position="175"/>
    </location>
</feature>
<evidence type="ECO:0000256" key="3">
    <source>
        <dbReference type="ARBA" id="ARBA00023002"/>
    </source>
</evidence>
<dbReference type="InterPro" id="IPR051402">
    <property type="entry name" value="KPR-Related"/>
</dbReference>
<dbReference type="InterPro" id="IPR003710">
    <property type="entry name" value="ApbA"/>
</dbReference>
<evidence type="ECO:0000256" key="1">
    <source>
        <dbReference type="ARBA" id="ARBA00007870"/>
    </source>
</evidence>
<accession>A0AAV9NH11</accession>
<dbReference type="GO" id="GO:0015940">
    <property type="term" value="P:pantothenate biosynthetic process"/>
    <property type="evidence" value="ECO:0007669"/>
    <property type="project" value="InterPro"/>
</dbReference>
<evidence type="ECO:0000256" key="2">
    <source>
        <dbReference type="ARBA" id="ARBA00022857"/>
    </source>
</evidence>
<keyword evidence="5" id="KW-0812">Transmembrane</keyword>
<dbReference type="Gene3D" id="3.40.50.720">
    <property type="entry name" value="NAD(P)-binding Rossmann-like Domain"/>
    <property type="match status" value="1"/>
</dbReference>
<dbReference type="InterPro" id="IPR013328">
    <property type="entry name" value="6PGD_dom2"/>
</dbReference>
<dbReference type="SUPFAM" id="SSF51735">
    <property type="entry name" value="NAD(P)-binding Rossmann-fold domains"/>
    <property type="match status" value="1"/>
</dbReference>
<dbReference type="FunFam" id="1.10.1040.10:FF:000017">
    <property type="entry name" value="2-dehydropantoate 2-reductase"/>
    <property type="match status" value="1"/>
</dbReference>
<proteinExistence type="inferred from homology"/>
<evidence type="ECO:0000259" key="7">
    <source>
        <dbReference type="Pfam" id="PF08546"/>
    </source>
</evidence>
<keyword evidence="9" id="KW-1185">Reference proteome</keyword>
<evidence type="ECO:0000256" key="5">
    <source>
        <dbReference type="SAM" id="Phobius"/>
    </source>
</evidence>
<dbReference type="GO" id="GO:0005737">
    <property type="term" value="C:cytoplasm"/>
    <property type="evidence" value="ECO:0007669"/>
    <property type="project" value="TreeGrafter"/>
</dbReference>
<evidence type="ECO:0000313" key="8">
    <source>
        <dbReference type="EMBL" id="KAK5057805.1"/>
    </source>
</evidence>
<protein>
    <recommendedName>
        <fullName evidence="4">2-dehydropantoate 2-reductase</fullName>
        <ecNumber evidence="4">1.1.1.169</ecNumber>
    </recommendedName>
    <alternativeName>
        <fullName evidence="4">Ketopantoate reductase</fullName>
    </alternativeName>
</protein>
<dbReference type="Gene3D" id="1.10.1040.10">
    <property type="entry name" value="N-(1-d-carboxylethyl)-l-norvaline Dehydrogenase, domain 2"/>
    <property type="match status" value="1"/>
</dbReference>
<name>A0AAV9NH11_9EURO</name>
<comment type="similarity">
    <text evidence="1 4">Belongs to the ketopantoate reductase family.</text>
</comment>
<dbReference type="SUPFAM" id="SSF48179">
    <property type="entry name" value="6-phosphogluconate dehydrogenase C-terminal domain-like"/>
    <property type="match status" value="1"/>
</dbReference>
<dbReference type="GO" id="GO:0008677">
    <property type="term" value="F:2-dehydropantoate 2-reductase activity"/>
    <property type="evidence" value="ECO:0007669"/>
    <property type="project" value="UniProtKB-EC"/>
</dbReference>
<feature type="domain" description="Ketopantoate reductase C-terminal" evidence="7">
    <location>
        <begin position="207"/>
        <end position="329"/>
    </location>
</feature>
<evidence type="ECO:0000256" key="4">
    <source>
        <dbReference type="RuleBase" id="RU362068"/>
    </source>
</evidence>
<dbReference type="InterPro" id="IPR036291">
    <property type="entry name" value="NAD(P)-bd_dom_sf"/>
</dbReference>
<dbReference type="AlphaFoldDB" id="A0AAV9NH11"/>
<dbReference type="EC" id="1.1.1.169" evidence="4"/>
<dbReference type="RefSeq" id="XP_064708923.1">
    <property type="nucleotide sequence ID" value="XM_064855334.1"/>
</dbReference>
<dbReference type="PANTHER" id="PTHR21708:SF40">
    <property type="entry name" value="REDUCTASE FAMILY PROTEIN, PUTATIVE (AFU_ORTHOLOGUE AFUA_2G14497)-RELATED"/>
    <property type="match status" value="1"/>
</dbReference>
<feature type="transmembrane region" description="Helical" evidence="5">
    <location>
        <begin position="7"/>
        <end position="23"/>
    </location>
</feature>
<comment type="catalytic activity">
    <reaction evidence="4">
        <text>(R)-pantoate + NADP(+) = 2-dehydropantoate + NADPH + H(+)</text>
        <dbReference type="Rhea" id="RHEA:16233"/>
        <dbReference type="ChEBI" id="CHEBI:11561"/>
        <dbReference type="ChEBI" id="CHEBI:15378"/>
        <dbReference type="ChEBI" id="CHEBI:15980"/>
        <dbReference type="ChEBI" id="CHEBI:57783"/>
        <dbReference type="ChEBI" id="CHEBI:58349"/>
        <dbReference type="EC" id="1.1.1.169"/>
    </reaction>
</comment>
<dbReference type="Pfam" id="PF08546">
    <property type="entry name" value="ApbA_C"/>
    <property type="match status" value="1"/>
</dbReference>
<dbReference type="GeneID" id="89979956"/>
<keyword evidence="5" id="KW-1133">Transmembrane helix</keyword>
<dbReference type="InterPro" id="IPR008927">
    <property type="entry name" value="6-PGluconate_DH-like_C_sf"/>
</dbReference>
<reference evidence="8 9" key="1">
    <citation type="submission" date="2023-08" db="EMBL/GenBank/DDBJ databases">
        <title>Black Yeasts Isolated from many extreme environments.</title>
        <authorList>
            <person name="Coleine C."/>
            <person name="Stajich J.E."/>
            <person name="Selbmann L."/>
        </authorList>
    </citation>
    <scope>NUCLEOTIDE SEQUENCE [LARGE SCALE GENOMIC DNA]</scope>
    <source>
        <strain evidence="8 9">CCFEE 5792</strain>
    </source>
</reference>
<evidence type="ECO:0000259" key="6">
    <source>
        <dbReference type="Pfam" id="PF02558"/>
    </source>
</evidence>
<keyword evidence="5" id="KW-0472">Membrane</keyword>
<dbReference type="InterPro" id="IPR013332">
    <property type="entry name" value="KPR_N"/>
</dbReference>
<keyword evidence="3 4" id="KW-0560">Oxidoreductase</keyword>
<dbReference type="Pfam" id="PF02558">
    <property type="entry name" value="ApbA"/>
    <property type="match status" value="1"/>
</dbReference>
<sequence>MAREIKVMLYGLGAIGSFYAFILQRSKNVRLTVVARSNFEAVQKNGIQITSYNHGKHHFKPAKGNKDPKSLTAPADVDGKVVRTPAEAGETYDYIVLANKATDPAAVPGRIAPAVDDSKTTIVIAQNGVGNEDPFREAFPNSPILSCVVWVGAGQSEPGIVEHRASENTEIGIFPNKALSAEFEKTKLDEFTAILSEGKTPFSISDNIQIQRWEKVVWNVAWNSLTTLTMLDTHAWLKSSENSTPMTKQLMREVIDVARKAEVPLEYDLIDILIDRILAMPTIGSSMQVDCKAGRLMEVEVILGTPFKKGKQLGVPTPTLDVLYTLMLAINSRMS</sequence>
<dbReference type="PANTHER" id="PTHR21708">
    <property type="entry name" value="PROBABLE 2-DEHYDROPANTOATE 2-REDUCTASE"/>
    <property type="match status" value="1"/>
</dbReference>
<dbReference type="FunFam" id="3.40.50.720:FF:000609">
    <property type="entry name" value="2-dehydropantoate 2-reductase"/>
    <property type="match status" value="1"/>
</dbReference>
<evidence type="ECO:0000313" key="9">
    <source>
        <dbReference type="Proteomes" id="UP001358417"/>
    </source>
</evidence>
<dbReference type="Proteomes" id="UP001358417">
    <property type="component" value="Unassembled WGS sequence"/>
</dbReference>
<dbReference type="EMBL" id="JAVRRD010000006">
    <property type="protein sequence ID" value="KAK5057805.1"/>
    <property type="molecule type" value="Genomic_DNA"/>
</dbReference>
<keyword evidence="2 4" id="KW-0521">NADP</keyword>
<comment type="caution">
    <text evidence="8">The sequence shown here is derived from an EMBL/GenBank/DDBJ whole genome shotgun (WGS) entry which is preliminary data.</text>
</comment>
<gene>
    <name evidence="8" type="ORF">LTR84_011806</name>
</gene>
<dbReference type="NCBIfam" id="TIGR00745">
    <property type="entry name" value="apbA_panE"/>
    <property type="match status" value="1"/>
</dbReference>
<comment type="function">
    <text evidence="4">Catalyzes the NADPH-dependent reduction of ketopantoate into pantoic acid.</text>
</comment>
<organism evidence="8 9">
    <name type="scientific">Exophiala bonariae</name>
    <dbReference type="NCBI Taxonomy" id="1690606"/>
    <lineage>
        <taxon>Eukaryota</taxon>
        <taxon>Fungi</taxon>
        <taxon>Dikarya</taxon>
        <taxon>Ascomycota</taxon>
        <taxon>Pezizomycotina</taxon>
        <taxon>Eurotiomycetes</taxon>
        <taxon>Chaetothyriomycetidae</taxon>
        <taxon>Chaetothyriales</taxon>
        <taxon>Herpotrichiellaceae</taxon>
        <taxon>Exophiala</taxon>
    </lineage>
</organism>